<dbReference type="EMBL" id="VSSQ01035257">
    <property type="protein sequence ID" value="MPM87437.1"/>
    <property type="molecule type" value="Genomic_DNA"/>
</dbReference>
<dbReference type="InterPro" id="IPR003715">
    <property type="entry name" value="Poly_export_N"/>
</dbReference>
<evidence type="ECO:0000259" key="4">
    <source>
        <dbReference type="Pfam" id="PF10531"/>
    </source>
</evidence>
<dbReference type="GO" id="GO:0015159">
    <property type="term" value="F:polysaccharide transmembrane transporter activity"/>
    <property type="evidence" value="ECO:0007669"/>
    <property type="project" value="InterPro"/>
</dbReference>
<feature type="domain" description="Polysaccharide export protein N-terminal" evidence="3">
    <location>
        <begin position="47"/>
        <end position="141"/>
    </location>
</feature>
<dbReference type="InterPro" id="IPR049712">
    <property type="entry name" value="Poly_export"/>
</dbReference>
<keyword evidence="2" id="KW-0812">Transmembrane</keyword>
<dbReference type="AlphaFoldDB" id="A0A645DDW9"/>
<keyword evidence="2" id="KW-1133">Transmembrane helix</keyword>
<name>A0A645DDW9_9ZZZZ</name>
<keyword evidence="1" id="KW-0732">Signal</keyword>
<dbReference type="Pfam" id="PF10531">
    <property type="entry name" value="SLBB"/>
    <property type="match status" value="1"/>
</dbReference>
<evidence type="ECO:0000313" key="5">
    <source>
        <dbReference type="EMBL" id="MPM87437.1"/>
    </source>
</evidence>
<reference evidence="5" key="1">
    <citation type="submission" date="2019-08" db="EMBL/GenBank/DDBJ databases">
        <authorList>
            <person name="Kucharzyk K."/>
            <person name="Murdoch R.W."/>
            <person name="Higgins S."/>
            <person name="Loffler F."/>
        </authorList>
    </citation>
    <scope>NUCLEOTIDE SEQUENCE</scope>
</reference>
<accession>A0A645DDW9</accession>
<dbReference type="PANTHER" id="PTHR33619:SF3">
    <property type="entry name" value="POLYSACCHARIDE EXPORT PROTEIN GFCE-RELATED"/>
    <property type="match status" value="1"/>
</dbReference>
<dbReference type="Gene3D" id="3.10.560.10">
    <property type="entry name" value="Outer membrane lipoprotein wza domain like"/>
    <property type="match status" value="1"/>
</dbReference>
<organism evidence="5">
    <name type="scientific">bioreactor metagenome</name>
    <dbReference type="NCBI Taxonomy" id="1076179"/>
    <lineage>
        <taxon>unclassified sequences</taxon>
        <taxon>metagenomes</taxon>
        <taxon>ecological metagenomes</taxon>
    </lineage>
</organism>
<dbReference type="InterPro" id="IPR019554">
    <property type="entry name" value="Soluble_ligand-bd"/>
</dbReference>
<evidence type="ECO:0000259" key="3">
    <source>
        <dbReference type="Pfam" id="PF02563"/>
    </source>
</evidence>
<dbReference type="PROSITE" id="PS51257">
    <property type="entry name" value="PROKAR_LIPOPROTEIN"/>
    <property type="match status" value="1"/>
</dbReference>
<gene>
    <name evidence="5" type="ORF">SDC9_134533</name>
</gene>
<evidence type="ECO:0000256" key="1">
    <source>
        <dbReference type="ARBA" id="ARBA00022729"/>
    </source>
</evidence>
<protein>
    <submittedName>
        <fullName evidence="5">Uncharacterized protein</fullName>
    </submittedName>
</protein>
<sequence length="265" mass="29353">MKRQLYFFPVAILAMWLAGCTSSKNVAYIQGAGKGETDEYQHSTPLYDAHILPKDLLTITVTATDPEAVQAFNLTVPSKTTGLTTSSQPQLQPYLVDNNGQINFPVVGMITLGGLTKRGAELKVTDLLGKYLKEKPVVTVSFVNYKISVLGEVERPNIFTISNEKVNIFEALAMAGDMTIWGRRDNVKVIREDAKGNQRVIVLNLNDRDIIYSPYYYLQQNDVVYVEPNKTKAKNSDIGSATSIWLSATSIMISVATLLVNVLRK</sequence>
<comment type="caution">
    <text evidence="5">The sequence shown here is derived from an EMBL/GenBank/DDBJ whole genome shotgun (WGS) entry which is preliminary data.</text>
</comment>
<keyword evidence="2" id="KW-0472">Membrane</keyword>
<proteinExistence type="predicted"/>
<feature type="domain" description="Soluble ligand binding" evidence="4">
    <location>
        <begin position="147"/>
        <end position="200"/>
    </location>
</feature>
<dbReference type="PANTHER" id="PTHR33619">
    <property type="entry name" value="POLYSACCHARIDE EXPORT PROTEIN GFCE-RELATED"/>
    <property type="match status" value="1"/>
</dbReference>
<feature type="transmembrane region" description="Helical" evidence="2">
    <location>
        <begin position="244"/>
        <end position="263"/>
    </location>
</feature>
<dbReference type="Pfam" id="PF02563">
    <property type="entry name" value="Poly_export"/>
    <property type="match status" value="1"/>
</dbReference>
<evidence type="ECO:0000256" key="2">
    <source>
        <dbReference type="SAM" id="Phobius"/>
    </source>
</evidence>